<keyword evidence="1" id="KW-0732">Signal</keyword>
<dbReference type="OrthoDB" id="1119084at2"/>
<dbReference type="Gene3D" id="3.10.450.50">
    <property type="match status" value="2"/>
</dbReference>
<organism evidence="2 3">
    <name type="scientific">Arcticibacter pallidicorallinus</name>
    <dbReference type="NCBI Taxonomy" id="1259464"/>
    <lineage>
        <taxon>Bacteria</taxon>
        <taxon>Pseudomonadati</taxon>
        <taxon>Bacteroidota</taxon>
        <taxon>Sphingobacteriia</taxon>
        <taxon>Sphingobacteriales</taxon>
        <taxon>Sphingobacteriaceae</taxon>
        <taxon>Arcticibacter</taxon>
    </lineage>
</organism>
<evidence type="ECO:0000313" key="3">
    <source>
        <dbReference type="Proteomes" id="UP000238034"/>
    </source>
</evidence>
<name>A0A2T0TT92_9SPHI</name>
<accession>A0A2T0TT92</accession>
<evidence type="ECO:0000313" key="2">
    <source>
        <dbReference type="EMBL" id="PRY48871.1"/>
    </source>
</evidence>
<dbReference type="Proteomes" id="UP000238034">
    <property type="component" value="Unassembled WGS sequence"/>
</dbReference>
<comment type="caution">
    <text evidence="2">The sequence shown here is derived from an EMBL/GenBank/DDBJ whole genome shotgun (WGS) entry which is preliminary data.</text>
</comment>
<reference evidence="2 3" key="1">
    <citation type="submission" date="2018-03" db="EMBL/GenBank/DDBJ databases">
        <title>Genomic Encyclopedia of Type Strains, Phase III (KMG-III): the genomes of soil and plant-associated and newly described type strains.</title>
        <authorList>
            <person name="Whitman W."/>
        </authorList>
    </citation>
    <scope>NUCLEOTIDE SEQUENCE [LARGE SCALE GENOMIC DNA]</scope>
    <source>
        <strain evidence="2 3">CGMCC 1.9313</strain>
    </source>
</reference>
<dbReference type="EMBL" id="PVTH01000013">
    <property type="protein sequence ID" value="PRY48871.1"/>
    <property type="molecule type" value="Genomic_DNA"/>
</dbReference>
<evidence type="ECO:0008006" key="4">
    <source>
        <dbReference type="Google" id="ProtNLM"/>
    </source>
</evidence>
<feature type="chain" id="PRO_5015702999" description="Ketosteroid isomerase-like protein" evidence="1">
    <location>
        <begin position="20"/>
        <end position="284"/>
    </location>
</feature>
<gene>
    <name evidence="2" type="ORF">B0I27_11354</name>
</gene>
<dbReference type="AlphaFoldDB" id="A0A2T0TT92"/>
<protein>
    <recommendedName>
        <fullName evidence="4">Ketosteroid isomerase-like protein</fullName>
    </recommendedName>
</protein>
<proteinExistence type="predicted"/>
<dbReference type="RefSeq" id="WP_106295247.1">
    <property type="nucleotide sequence ID" value="NZ_PVTH01000013.1"/>
</dbReference>
<feature type="signal peptide" evidence="1">
    <location>
        <begin position="1"/>
        <end position="19"/>
    </location>
</feature>
<sequence>MKFALSVICFITVWSPAFSQTPEGVQQLIAAENYFNLKVEEKGLKKAFLSVSDDYTIAFRPGPVSAKKFYKEQPDSIGHLKLQPVLAKISKSDDWGFTAGPYTFKQSPSSPQSFYGTYLSVWKKNKRGIWRLAMDAGVAHKKPTTKLKNSFMTPSDKDYIHQKSDKRLQQREDIVLSSDKLMSTIMKADNRIAQTEFLTDDSWLLFPGYEPMTDKKSIMAFWKTKGYKALTYPVKADRSLSGEIAYTYGNATILAKKYNYIRVWEVQPSHKWNVIAEVFTEELP</sequence>
<keyword evidence="3" id="KW-1185">Reference proteome</keyword>
<evidence type="ECO:0000256" key="1">
    <source>
        <dbReference type="SAM" id="SignalP"/>
    </source>
</evidence>